<dbReference type="Proteomes" id="UP000655751">
    <property type="component" value="Unassembled WGS sequence"/>
</dbReference>
<comment type="caution">
    <text evidence="1">The sequence shown here is derived from an EMBL/GenBank/DDBJ whole genome shotgun (WGS) entry which is preliminary data.</text>
</comment>
<evidence type="ECO:0000313" key="1">
    <source>
        <dbReference type="EMBL" id="MBH0776671.1"/>
    </source>
</evidence>
<evidence type="ECO:0000313" key="2">
    <source>
        <dbReference type="Proteomes" id="UP000655751"/>
    </source>
</evidence>
<organism evidence="1 2">
    <name type="scientific">Nocardia bovistercoris</name>
    <dbReference type="NCBI Taxonomy" id="2785916"/>
    <lineage>
        <taxon>Bacteria</taxon>
        <taxon>Bacillati</taxon>
        <taxon>Actinomycetota</taxon>
        <taxon>Actinomycetes</taxon>
        <taxon>Mycobacteriales</taxon>
        <taxon>Nocardiaceae</taxon>
        <taxon>Nocardia</taxon>
    </lineage>
</organism>
<keyword evidence="2" id="KW-1185">Reference proteome</keyword>
<reference evidence="1" key="1">
    <citation type="submission" date="2020-11" db="EMBL/GenBank/DDBJ databases">
        <title>Nocardia NEAU-351.nov., a novel actinomycete isolated from the cow dung.</title>
        <authorList>
            <person name="Zhang X."/>
        </authorList>
    </citation>
    <scope>NUCLEOTIDE SEQUENCE</scope>
    <source>
        <strain evidence="1">NEAU-351</strain>
    </source>
</reference>
<gene>
    <name evidence="1" type="ORF">IT779_10280</name>
</gene>
<protein>
    <recommendedName>
        <fullName evidence="3">Restriction endonuclease type IV Mrr domain-containing protein</fullName>
    </recommendedName>
</protein>
<proteinExistence type="predicted"/>
<evidence type="ECO:0008006" key="3">
    <source>
        <dbReference type="Google" id="ProtNLM"/>
    </source>
</evidence>
<name>A0A931I9S2_9NOCA</name>
<accession>A0A931I9S2</accession>
<dbReference type="RefSeq" id="WP_196148994.1">
    <property type="nucleotide sequence ID" value="NZ_JADMLG010000003.1"/>
</dbReference>
<dbReference type="EMBL" id="JADMLG010000003">
    <property type="protein sequence ID" value="MBH0776671.1"/>
    <property type="molecule type" value="Genomic_DNA"/>
</dbReference>
<sequence>MSRIEWTRRGPDEIEEAVSMFICRLYPSAFRVRASRGDGGIDVCVPTAPNHFDIYQVKKFSSNLTSSQKKQAEGSHKRIAKYAAGRGWVIDNWYLTLPLDPTTENLTWLAAIAKSGTFPCEWRGLSHVDGWAAQFPEIVDYYFESGKARLNEDLARFTAISGVPMSENSPVNVGNYANLTPSDVLNGITQLRETLNSRDPHYLYDFAVTGSLPMNYPSSLPATLAVRAVQQVGESYVTFDVHARCAESLNERPITARMTLIVESGSENERELKEYIKFGRVPRGLITVRDMEVDMPGGLGRESAEGKIRILEPDMEAEVFERRLEVLSPDDEVIASIELKMYPPLKSSDGNGVSNRGTDRSGAFELETLTVLEPLTPMSLRFHCGCIEGKFPDEVEPALAVIGALRGGNRLRMGKVRGPNTVDIQEIPCDLLDEQQSGLSEILLRYVRALLVVQKHSDIEIRIPESIDDFNIEKTLQVAQLLKGDTLQSKWAEFTIVVSADAPDFEEPGSPVIMSEPLTLEIGDHQVDLGAQRIILESANLVRTEIDSDGDKVLTFEPALGNEIVRVSWLDPTTTESLSASEE</sequence>
<dbReference type="AlphaFoldDB" id="A0A931I9S2"/>